<dbReference type="EC" id="1.1.1.25" evidence="2"/>
<evidence type="ECO:0000259" key="6">
    <source>
        <dbReference type="Pfam" id="PF08501"/>
    </source>
</evidence>
<dbReference type="GO" id="GO:0019632">
    <property type="term" value="P:shikimate metabolic process"/>
    <property type="evidence" value="ECO:0007669"/>
    <property type="project" value="TreeGrafter"/>
</dbReference>
<dbReference type="PANTHER" id="PTHR21089">
    <property type="entry name" value="SHIKIMATE DEHYDROGENASE"/>
    <property type="match status" value="1"/>
</dbReference>
<evidence type="ECO:0000256" key="1">
    <source>
        <dbReference type="ARBA" id="ARBA00004871"/>
    </source>
</evidence>
<dbReference type="Pfam" id="PF01488">
    <property type="entry name" value="Shikimate_DH"/>
    <property type="match status" value="1"/>
</dbReference>
<dbReference type="GO" id="GO:0050661">
    <property type="term" value="F:NADP binding"/>
    <property type="evidence" value="ECO:0007669"/>
    <property type="project" value="TreeGrafter"/>
</dbReference>
<dbReference type="Gene3D" id="3.40.50.10860">
    <property type="entry name" value="Leucine Dehydrogenase, chain A, domain 1"/>
    <property type="match status" value="1"/>
</dbReference>
<dbReference type="Pfam" id="PF18317">
    <property type="entry name" value="SDH_C"/>
    <property type="match status" value="1"/>
</dbReference>
<dbReference type="NCBIfam" id="NF001311">
    <property type="entry name" value="PRK00258.1-3"/>
    <property type="match status" value="1"/>
</dbReference>
<keyword evidence="3" id="KW-0057">Aromatic amino acid biosynthesis</keyword>
<dbReference type="InterPro" id="IPR010110">
    <property type="entry name" value="Shikimate_DH_AroM-type"/>
</dbReference>
<evidence type="ECO:0000256" key="2">
    <source>
        <dbReference type="ARBA" id="ARBA00012962"/>
    </source>
</evidence>
<dbReference type="InterPro" id="IPR036291">
    <property type="entry name" value="NAD(P)-bd_dom_sf"/>
</dbReference>
<dbReference type="PANTHER" id="PTHR21089:SF1">
    <property type="entry name" value="BIFUNCTIONAL 3-DEHYDROQUINATE DEHYDRATASE_SHIKIMATE DEHYDROGENASE, CHLOROPLASTIC"/>
    <property type="match status" value="1"/>
</dbReference>
<keyword evidence="8" id="KW-0560">Oxidoreductase</keyword>
<dbReference type="GO" id="GO:0009423">
    <property type="term" value="P:chorismate biosynthetic process"/>
    <property type="evidence" value="ECO:0007669"/>
    <property type="project" value="TreeGrafter"/>
</dbReference>
<dbReference type="NCBIfam" id="TIGR01809">
    <property type="entry name" value="Shik-DH-AROM"/>
    <property type="match status" value="1"/>
</dbReference>
<dbReference type="GO" id="GO:0005829">
    <property type="term" value="C:cytosol"/>
    <property type="evidence" value="ECO:0007669"/>
    <property type="project" value="TreeGrafter"/>
</dbReference>
<evidence type="ECO:0000259" key="7">
    <source>
        <dbReference type="Pfam" id="PF18317"/>
    </source>
</evidence>
<sequence length="273" mass="29750">MYQAAVLGSPIKHSLSPVLHHAGYKALGLDDWRYTRIECVEADLPRVVLEADESFQGFSVTMPGKFAALKVADRATDRAIAIGSANTLVRTHQGWRADNTDCEGVLYALRRLLGGADIQRAVVIGAGGTSRAVIWALRERGVEEITVINRSDRSGELRGLTEGIRCNFVSFDSDLFKVTAAADVVVSTVPADTLRPYVQQLAHAPLLDVIYDPWPTPLVSQSAANGYKAVGGLTMLAGQAFSQFEQFTGRNAPREEMETALVEHWTALEQQSH</sequence>
<accession>A0AAW5HVS6</accession>
<gene>
    <name evidence="8" type="ORF">JMN37_01320</name>
</gene>
<evidence type="ECO:0000259" key="5">
    <source>
        <dbReference type="Pfam" id="PF01488"/>
    </source>
</evidence>
<reference evidence="8 9" key="1">
    <citation type="submission" date="2021-01" db="EMBL/GenBank/DDBJ databases">
        <title>Identification and Characterization of Corynebacterium sp.</title>
        <authorList>
            <person name="Luo Q."/>
            <person name="Qu P."/>
            <person name="Chen Q."/>
        </authorList>
    </citation>
    <scope>NUCLEOTIDE SEQUENCE [LARGE SCALE GENOMIC DNA]</scope>
    <source>
        <strain evidence="8 9">MC-18</strain>
    </source>
</reference>
<dbReference type="InterPro" id="IPR022893">
    <property type="entry name" value="Shikimate_DH_fam"/>
</dbReference>
<feature type="domain" description="SDH C-terminal" evidence="7">
    <location>
        <begin position="232"/>
        <end position="261"/>
    </location>
</feature>
<feature type="domain" description="Shikimate dehydrogenase substrate binding N-terminal" evidence="6">
    <location>
        <begin position="6"/>
        <end position="88"/>
    </location>
</feature>
<dbReference type="GO" id="GO:0009073">
    <property type="term" value="P:aromatic amino acid family biosynthetic process"/>
    <property type="evidence" value="ECO:0007669"/>
    <property type="project" value="UniProtKB-KW"/>
</dbReference>
<dbReference type="Proteomes" id="UP001205920">
    <property type="component" value="Unassembled WGS sequence"/>
</dbReference>
<dbReference type="CDD" id="cd01065">
    <property type="entry name" value="NAD_bind_Shikimate_DH"/>
    <property type="match status" value="1"/>
</dbReference>
<dbReference type="Pfam" id="PF08501">
    <property type="entry name" value="Shikimate_dh_N"/>
    <property type="match status" value="1"/>
</dbReference>
<organism evidence="8 9">
    <name type="scientific">Corynebacterium lipophilum</name>
    <dbReference type="NCBI Taxonomy" id="2804918"/>
    <lineage>
        <taxon>Bacteria</taxon>
        <taxon>Bacillati</taxon>
        <taxon>Actinomycetota</taxon>
        <taxon>Actinomycetes</taxon>
        <taxon>Mycobacteriales</taxon>
        <taxon>Corynebacteriaceae</taxon>
        <taxon>Corynebacterium</taxon>
    </lineage>
</organism>
<dbReference type="AlphaFoldDB" id="A0AAW5HVS6"/>
<evidence type="ECO:0000256" key="3">
    <source>
        <dbReference type="ARBA" id="ARBA00023141"/>
    </source>
</evidence>
<keyword evidence="3" id="KW-0028">Amino-acid biosynthesis</keyword>
<dbReference type="InterPro" id="IPR041121">
    <property type="entry name" value="SDH_C"/>
</dbReference>
<dbReference type="SUPFAM" id="SSF51735">
    <property type="entry name" value="NAD(P)-binding Rossmann-fold domains"/>
    <property type="match status" value="1"/>
</dbReference>
<comment type="catalytic activity">
    <reaction evidence="4">
        <text>shikimate + NADP(+) = 3-dehydroshikimate + NADPH + H(+)</text>
        <dbReference type="Rhea" id="RHEA:17737"/>
        <dbReference type="ChEBI" id="CHEBI:15378"/>
        <dbReference type="ChEBI" id="CHEBI:16630"/>
        <dbReference type="ChEBI" id="CHEBI:36208"/>
        <dbReference type="ChEBI" id="CHEBI:57783"/>
        <dbReference type="ChEBI" id="CHEBI:58349"/>
        <dbReference type="EC" id="1.1.1.25"/>
    </reaction>
</comment>
<dbReference type="InterPro" id="IPR046346">
    <property type="entry name" value="Aminoacid_DH-like_N_sf"/>
</dbReference>
<comment type="pathway">
    <text evidence="1">Metabolic intermediate biosynthesis; chorismate biosynthesis; chorismate from D-erythrose 4-phosphate and phosphoenolpyruvate: step 4/7.</text>
</comment>
<dbReference type="EMBL" id="JAEUWV010000001">
    <property type="protein sequence ID" value="MCO6393627.1"/>
    <property type="molecule type" value="Genomic_DNA"/>
</dbReference>
<comment type="caution">
    <text evidence="8">The sequence shown here is derived from an EMBL/GenBank/DDBJ whole genome shotgun (WGS) entry which is preliminary data.</text>
</comment>
<dbReference type="InterPro" id="IPR006151">
    <property type="entry name" value="Shikm_DH/Glu-tRNA_Rdtase"/>
</dbReference>
<name>A0AAW5HVS6_9CORY</name>
<protein>
    <recommendedName>
        <fullName evidence="2">shikimate dehydrogenase (NADP(+))</fullName>
        <ecNumber evidence="2">1.1.1.25</ecNumber>
    </recommendedName>
</protein>
<feature type="domain" description="Quinate/shikimate 5-dehydrogenase/glutamyl-tRNA reductase" evidence="5">
    <location>
        <begin position="115"/>
        <end position="193"/>
    </location>
</feature>
<evidence type="ECO:0000313" key="8">
    <source>
        <dbReference type="EMBL" id="MCO6393627.1"/>
    </source>
</evidence>
<proteinExistence type="predicted"/>
<dbReference type="InterPro" id="IPR013708">
    <property type="entry name" value="Shikimate_DH-bd_N"/>
</dbReference>
<evidence type="ECO:0000313" key="9">
    <source>
        <dbReference type="Proteomes" id="UP001205920"/>
    </source>
</evidence>
<dbReference type="SUPFAM" id="SSF53223">
    <property type="entry name" value="Aminoacid dehydrogenase-like, N-terminal domain"/>
    <property type="match status" value="1"/>
</dbReference>
<dbReference type="RefSeq" id="WP_070362390.1">
    <property type="nucleotide sequence ID" value="NZ_JAEUWV010000001.1"/>
</dbReference>
<dbReference type="Gene3D" id="3.40.50.720">
    <property type="entry name" value="NAD(P)-binding Rossmann-like Domain"/>
    <property type="match status" value="1"/>
</dbReference>
<keyword evidence="9" id="KW-1185">Reference proteome</keyword>
<dbReference type="GO" id="GO:0004764">
    <property type="term" value="F:shikimate 3-dehydrogenase (NADP+) activity"/>
    <property type="evidence" value="ECO:0007669"/>
    <property type="project" value="UniProtKB-EC"/>
</dbReference>
<evidence type="ECO:0000256" key="4">
    <source>
        <dbReference type="ARBA" id="ARBA00049442"/>
    </source>
</evidence>